<gene>
    <name evidence="4" type="ORF">EV420DRAFT_810514</name>
</gene>
<protein>
    <submittedName>
        <fullName evidence="4">Fungal-specific transcription factor domain-containing protein</fullName>
    </submittedName>
</protein>
<dbReference type="SMART" id="SM00906">
    <property type="entry name" value="Fungal_trans"/>
    <property type="match status" value="1"/>
</dbReference>
<dbReference type="RefSeq" id="XP_060336947.1">
    <property type="nucleotide sequence ID" value="XM_060483552.1"/>
</dbReference>
<keyword evidence="5" id="KW-1185">Reference proteome</keyword>
<dbReference type="PROSITE" id="PS50048">
    <property type="entry name" value="ZN2_CY6_FUNGAL_2"/>
    <property type="match status" value="1"/>
</dbReference>
<dbReference type="PANTHER" id="PTHR46910:SF38">
    <property type="entry name" value="ZN(2)-C6 FUNGAL-TYPE DOMAIN-CONTAINING PROTEIN"/>
    <property type="match status" value="1"/>
</dbReference>
<dbReference type="GO" id="GO:0006351">
    <property type="term" value="P:DNA-templated transcription"/>
    <property type="evidence" value="ECO:0007669"/>
    <property type="project" value="InterPro"/>
</dbReference>
<dbReference type="EMBL" id="JAUEPS010000004">
    <property type="protein sequence ID" value="KAK0466120.1"/>
    <property type="molecule type" value="Genomic_DNA"/>
</dbReference>
<reference evidence="4" key="1">
    <citation type="submission" date="2023-06" db="EMBL/GenBank/DDBJ databases">
        <authorList>
            <consortium name="Lawrence Berkeley National Laboratory"/>
            <person name="Ahrendt S."/>
            <person name="Sahu N."/>
            <person name="Indic B."/>
            <person name="Wong-Bajracharya J."/>
            <person name="Merenyi Z."/>
            <person name="Ke H.-M."/>
            <person name="Monk M."/>
            <person name="Kocsube S."/>
            <person name="Drula E."/>
            <person name="Lipzen A."/>
            <person name="Balint B."/>
            <person name="Henrissat B."/>
            <person name="Andreopoulos B."/>
            <person name="Martin F.M."/>
            <person name="Harder C.B."/>
            <person name="Rigling D."/>
            <person name="Ford K.L."/>
            <person name="Foster G.D."/>
            <person name="Pangilinan J."/>
            <person name="Papanicolaou A."/>
            <person name="Barry K."/>
            <person name="LaButti K."/>
            <person name="Viragh M."/>
            <person name="Koriabine M."/>
            <person name="Yan M."/>
            <person name="Riley R."/>
            <person name="Champramary S."/>
            <person name="Plett K.L."/>
            <person name="Tsai I.J."/>
            <person name="Slot J."/>
            <person name="Sipos G."/>
            <person name="Plett J."/>
            <person name="Nagy L.G."/>
            <person name="Grigoriev I.V."/>
        </authorList>
    </citation>
    <scope>NUCLEOTIDE SEQUENCE</scope>
    <source>
        <strain evidence="4">CCBAS 213</strain>
    </source>
</reference>
<dbReference type="PROSITE" id="PS00463">
    <property type="entry name" value="ZN2_CY6_FUNGAL_1"/>
    <property type="match status" value="1"/>
</dbReference>
<feature type="domain" description="Zn(2)-C6 fungal-type" evidence="3">
    <location>
        <begin position="16"/>
        <end position="49"/>
    </location>
</feature>
<dbReference type="InterPro" id="IPR007219">
    <property type="entry name" value="XnlR_reg_dom"/>
</dbReference>
<dbReference type="CDD" id="cd00067">
    <property type="entry name" value="GAL4"/>
    <property type="match status" value="1"/>
</dbReference>
<evidence type="ECO:0000313" key="4">
    <source>
        <dbReference type="EMBL" id="KAK0466120.1"/>
    </source>
</evidence>
<dbReference type="GO" id="GO:0000981">
    <property type="term" value="F:DNA-binding transcription factor activity, RNA polymerase II-specific"/>
    <property type="evidence" value="ECO:0007669"/>
    <property type="project" value="InterPro"/>
</dbReference>
<dbReference type="AlphaFoldDB" id="A0AA39NI86"/>
<sequence length="678" mass="77829">MEKYAAANGKKKCLVACDVCRYKKTRCDGNRISGGRCSTCIACKLDCIYIESIKVAPSQRYVRSLEHKVEKMEDLLRKILPPKADLKEVLETIQTHPEDAPSMLSTWVHSLRLEEPEIEDRDHALERNLGEFKDYIFGYRYHGKSSCAQFVQEALDAKAEQPGTLYHVTKFTSLRAEFWEIRPWNNPHRYVPQGMDFRFPPGDLIPTLIDSYFTYFNTFLPILHRPTFDKFLREELHYRNHRFGGVVLTVCALGSKYVDDPRVLMEDEQSKWSNGWKWVAQVTSRSRAFPSLDPPNLYDTQVCCLLAEFYLTSSAPQQSWIIVGAGLRIAQDAGAHRKTTTHNSPVKNTVEAELWKRVFWCLVGIDSFLSSALGRACAIYDEDIDIDLPTECDDEYWEHPDPQQAFKQPPEKPSNVSCFNCALRLTRLIMICMRTIYSIHKSKVLFVLKKDWEQQIVVELDSALDKWVDSIPEHLRWNPDRADLLHFHQSATLLLLYYHLQMLIHRPFIKSPSSDFDSPSLSICTNAAHSCSHIAELQIQRKNNYLPSVISELSFNAAIVLLINIWGRRRAGLGIDVDKEMEGVHKCMRVLADLKIRYQYAGVLWDTLNELASAGDLPLSGAESSKLAEYAGPKPYDDSQQSLHTLPINNTHLERMPLHGQVDMSDHFSDRRNINPYN</sequence>
<evidence type="ECO:0000313" key="5">
    <source>
        <dbReference type="Proteomes" id="UP001175211"/>
    </source>
</evidence>
<evidence type="ECO:0000256" key="1">
    <source>
        <dbReference type="ARBA" id="ARBA00022723"/>
    </source>
</evidence>
<dbReference type="CDD" id="cd12148">
    <property type="entry name" value="fungal_TF_MHR"/>
    <property type="match status" value="1"/>
</dbReference>
<dbReference type="InterPro" id="IPR001138">
    <property type="entry name" value="Zn2Cys6_DnaBD"/>
</dbReference>
<evidence type="ECO:0000259" key="3">
    <source>
        <dbReference type="PROSITE" id="PS50048"/>
    </source>
</evidence>
<keyword evidence="1" id="KW-0479">Metal-binding</keyword>
<dbReference type="InterPro" id="IPR036864">
    <property type="entry name" value="Zn2-C6_fun-type_DNA-bd_sf"/>
</dbReference>
<keyword evidence="2" id="KW-0539">Nucleus</keyword>
<dbReference type="SUPFAM" id="SSF57701">
    <property type="entry name" value="Zn2/Cys6 DNA-binding domain"/>
    <property type="match status" value="1"/>
</dbReference>
<dbReference type="Proteomes" id="UP001175211">
    <property type="component" value="Unassembled WGS sequence"/>
</dbReference>
<organism evidence="4 5">
    <name type="scientific">Armillaria tabescens</name>
    <name type="common">Ringless honey mushroom</name>
    <name type="synonym">Agaricus tabescens</name>
    <dbReference type="NCBI Taxonomy" id="1929756"/>
    <lineage>
        <taxon>Eukaryota</taxon>
        <taxon>Fungi</taxon>
        <taxon>Dikarya</taxon>
        <taxon>Basidiomycota</taxon>
        <taxon>Agaricomycotina</taxon>
        <taxon>Agaricomycetes</taxon>
        <taxon>Agaricomycetidae</taxon>
        <taxon>Agaricales</taxon>
        <taxon>Marasmiineae</taxon>
        <taxon>Physalacriaceae</taxon>
        <taxon>Desarmillaria</taxon>
    </lineage>
</organism>
<dbReference type="Pfam" id="PF00172">
    <property type="entry name" value="Zn_clus"/>
    <property type="match status" value="1"/>
</dbReference>
<dbReference type="GO" id="GO:0008270">
    <property type="term" value="F:zinc ion binding"/>
    <property type="evidence" value="ECO:0007669"/>
    <property type="project" value="InterPro"/>
</dbReference>
<dbReference type="PANTHER" id="PTHR46910">
    <property type="entry name" value="TRANSCRIPTION FACTOR PDR1"/>
    <property type="match status" value="1"/>
</dbReference>
<dbReference type="SMART" id="SM00066">
    <property type="entry name" value="GAL4"/>
    <property type="match status" value="1"/>
</dbReference>
<accession>A0AA39NI86</accession>
<dbReference type="Pfam" id="PF04082">
    <property type="entry name" value="Fungal_trans"/>
    <property type="match status" value="1"/>
</dbReference>
<dbReference type="Gene3D" id="4.10.240.10">
    <property type="entry name" value="Zn(2)-C6 fungal-type DNA-binding domain"/>
    <property type="match status" value="1"/>
</dbReference>
<dbReference type="GO" id="GO:0003677">
    <property type="term" value="F:DNA binding"/>
    <property type="evidence" value="ECO:0007669"/>
    <property type="project" value="InterPro"/>
</dbReference>
<dbReference type="InterPro" id="IPR050987">
    <property type="entry name" value="AtrR-like"/>
</dbReference>
<dbReference type="GeneID" id="85367100"/>
<proteinExistence type="predicted"/>
<comment type="caution">
    <text evidence="4">The sequence shown here is derived from an EMBL/GenBank/DDBJ whole genome shotgun (WGS) entry which is preliminary data.</text>
</comment>
<name>A0AA39NI86_ARMTA</name>
<evidence type="ECO:0000256" key="2">
    <source>
        <dbReference type="ARBA" id="ARBA00023242"/>
    </source>
</evidence>